<dbReference type="Proteomes" id="UP001634007">
    <property type="component" value="Unassembled WGS sequence"/>
</dbReference>
<evidence type="ECO:0000313" key="3">
    <source>
        <dbReference type="EMBL" id="KAL3716463.1"/>
    </source>
</evidence>
<protein>
    <submittedName>
        <fullName evidence="3">Uncharacterized protein</fullName>
    </submittedName>
</protein>
<proteinExistence type="predicted"/>
<organism evidence="3 4">
    <name type="scientific">Eucalyptus globulus</name>
    <name type="common">Tasmanian blue gum</name>
    <dbReference type="NCBI Taxonomy" id="34317"/>
    <lineage>
        <taxon>Eukaryota</taxon>
        <taxon>Viridiplantae</taxon>
        <taxon>Streptophyta</taxon>
        <taxon>Embryophyta</taxon>
        <taxon>Tracheophyta</taxon>
        <taxon>Spermatophyta</taxon>
        <taxon>Magnoliopsida</taxon>
        <taxon>eudicotyledons</taxon>
        <taxon>Gunneridae</taxon>
        <taxon>Pentapetalae</taxon>
        <taxon>rosids</taxon>
        <taxon>malvids</taxon>
        <taxon>Myrtales</taxon>
        <taxon>Myrtaceae</taxon>
        <taxon>Myrtoideae</taxon>
        <taxon>Eucalypteae</taxon>
        <taxon>Eucalyptus</taxon>
    </lineage>
</organism>
<accession>A0ABD3IQG7</accession>
<gene>
    <name evidence="3" type="ORF">ACJRO7_008116</name>
</gene>
<comment type="caution">
    <text evidence="3">The sequence shown here is derived from an EMBL/GenBank/DDBJ whole genome shotgun (WGS) entry which is preliminary data.</text>
</comment>
<name>A0ABD3IQG7_EUCGL</name>
<sequence length="166" mass="18061">MGMGRATAVLVIAAALAVMMGGADLVRAWEDAKVIHVGGRVLCQDCTKGYDEWVKGGSPIKGARVSLTCMDQRHRVIFYGSDDTDGTGQFNMIVDKYINGKQLNEKLCSVRLVSSPDPTCNVATDFAGGCRGVKLSRPRSVYREVIKYAVGPLYYTSPMCEEPETE</sequence>
<reference evidence="3 4" key="1">
    <citation type="submission" date="2024-11" db="EMBL/GenBank/DDBJ databases">
        <title>Chromosome-level genome assembly of Eucalyptus globulus Labill. provides insights into its genome evolution.</title>
        <authorList>
            <person name="Li X."/>
        </authorList>
    </citation>
    <scope>NUCLEOTIDE SEQUENCE [LARGE SCALE GENOMIC DNA]</scope>
    <source>
        <strain evidence="3">CL2024</strain>
        <tissue evidence="3">Fresh tender leaves</tissue>
    </source>
</reference>
<evidence type="ECO:0000313" key="4">
    <source>
        <dbReference type="Proteomes" id="UP001634007"/>
    </source>
</evidence>
<evidence type="ECO:0000256" key="1">
    <source>
        <dbReference type="ARBA" id="ARBA00022729"/>
    </source>
</evidence>
<dbReference type="AlphaFoldDB" id="A0ABD3IQG7"/>
<dbReference type="Pfam" id="PF01190">
    <property type="entry name" value="Pollen_Ole_e_1"/>
    <property type="match status" value="1"/>
</dbReference>
<feature type="chain" id="PRO_5044788379" evidence="2">
    <location>
        <begin position="29"/>
        <end position="166"/>
    </location>
</feature>
<evidence type="ECO:0000256" key="2">
    <source>
        <dbReference type="SAM" id="SignalP"/>
    </source>
</evidence>
<dbReference type="PANTHER" id="PTHR33470">
    <property type="entry name" value="OS01G0164075 PROTEIN"/>
    <property type="match status" value="1"/>
</dbReference>
<keyword evidence="4" id="KW-1185">Reference proteome</keyword>
<dbReference type="EMBL" id="JBJKBG010000011">
    <property type="protein sequence ID" value="KAL3716463.1"/>
    <property type="molecule type" value="Genomic_DNA"/>
</dbReference>
<feature type="signal peptide" evidence="2">
    <location>
        <begin position="1"/>
        <end position="28"/>
    </location>
</feature>
<dbReference type="PANTHER" id="PTHR33470:SF29">
    <property type="entry name" value="POLLEN OLE E 1 ALLERGEN AND EXTENSIN FAMILY PROTEIN"/>
    <property type="match status" value="1"/>
</dbReference>
<keyword evidence="1 2" id="KW-0732">Signal</keyword>